<evidence type="ECO:0000313" key="3">
    <source>
        <dbReference type="Proteomes" id="UP000838686"/>
    </source>
</evidence>
<keyword evidence="1" id="KW-0472">Membrane</keyword>
<dbReference type="EMBL" id="CAKMMF010000022">
    <property type="protein sequence ID" value="CAH1214129.1"/>
    <property type="molecule type" value="Genomic_DNA"/>
</dbReference>
<keyword evidence="3" id="KW-1185">Reference proteome</keyword>
<keyword evidence="1" id="KW-0812">Transmembrane</keyword>
<feature type="transmembrane region" description="Helical" evidence="1">
    <location>
        <begin position="30"/>
        <end position="51"/>
    </location>
</feature>
<name>A0ABM9CHL9_9BACL</name>
<dbReference type="Pfam" id="PF01554">
    <property type="entry name" value="MatE"/>
    <property type="match status" value="1"/>
</dbReference>
<protein>
    <recommendedName>
        <fullName evidence="4">MATE family efflux transporter</fullName>
    </recommendedName>
</protein>
<sequence length="108" mass="11689">MLRNWWSILVLAIPSLVSFATQTVTGTVNLIMVGHLGFITIAIVGVSNIIMYNAFAIFSGIGHTVNYLVAQNFGAGDMRKGIERTYLAMIMCLFFAVIIALAGWGAAF</sequence>
<accession>A0ABM9CHL9</accession>
<gene>
    <name evidence="2" type="ORF">PAECIP111893_03778</name>
</gene>
<reference evidence="2" key="1">
    <citation type="submission" date="2022-01" db="EMBL/GenBank/DDBJ databases">
        <authorList>
            <person name="Criscuolo A."/>
        </authorList>
    </citation>
    <scope>NUCLEOTIDE SEQUENCE</scope>
    <source>
        <strain evidence="2">CIP111893</strain>
    </source>
</reference>
<feature type="transmembrane region" description="Helical" evidence="1">
    <location>
        <begin position="86"/>
        <end position="107"/>
    </location>
</feature>
<organism evidence="2 3">
    <name type="scientific">Paenibacillus plantiphilus</name>
    <dbReference type="NCBI Taxonomy" id="2905650"/>
    <lineage>
        <taxon>Bacteria</taxon>
        <taxon>Bacillati</taxon>
        <taxon>Bacillota</taxon>
        <taxon>Bacilli</taxon>
        <taxon>Bacillales</taxon>
        <taxon>Paenibacillaceae</taxon>
        <taxon>Paenibacillus</taxon>
    </lineage>
</organism>
<keyword evidence="1" id="KW-1133">Transmembrane helix</keyword>
<evidence type="ECO:0008006" key="4">
    <source>
        <dbReference type="Google" id="ProtNLM"/>
    </source>
</evidence>
<evidence type="ECO:0000256" key="1">
    <source>
        <dbReference type="SAM" id="Phobius"/>
    </source>
</evidence>
<evidence type="ECO:0000313" key="2">
    <source>
        <dbReference type="EMBL" id="CAH1214129.1"/>
    </source>
</evidence>
<dbReference type="InterPro" id="IPR002528">
    <property type="entry name" value="MATE_fam"/>
</dbReference>
<proteinExistence type="predicted"/>
<comment type="caution">
    <text evidence="2">The sequence shown here is derived from an EMBL/GenBank/DDBJ whole genome shotgun (WGS) entry which is preliminary data.</text>
</comment>
<dbReference type="Proteomes" id="UP000838686">
    <property type="component" value="Unassembled WGS sequence"/>
</dbReference>